<evidence type="ECO:0000313" key="13">
    <source>
        <dbReference type="EMBL" id="MFD0898378.1"/>
    </source>
</evidence>
<keyword evidence="9 11" id="KW-0472">Membrane</keyword>
<feature type="transmembrane region" description="Helical" evidence="11">
    <location>
        <begin position="15"/>
        <end position="39"/>
    </location>
</feature>
<dbReference type="PANTHER" id="PTHR43738:SF1">
    <property type="entry name" value="HEMIN TRANSPORT SYSTEM PERMEASE PROTEIN HRTB-RELATED"/>
    <property type="match status" value="1"/>
</dbReference>
<evidence type="ECO:0000256" key="6">
    <source>
        <dbReference type="ARBA" id="ARBA00022475"/>
    </source>
</evidence>
<gene>
    <name evidence="13" type="ORF">ACFQZ7_11660</name>
</gene>
<comment type="caution">
    <text evidence="13">The sequence shown here is derived from an EMBL/GenBank/DDBJ whole genome shotgun (WGS) entry which is preliminary data.</text>
</comment>
<feature type="transmembrane region" description="Helical" evidence="11">
    <location>
        <begin position="316"/>
        <end position="336"/>
    </location>
</feature>
<reference evidence="14" key="1">
    <citation type="journal article" date="2019" name="Int. J. Syst. Evol. Microbiol.">
        <title>The Global Catalogue of Microorganisms (GCM) 10K type strain sequencing project: providing services to taxonomists for standard genome sequencing and annotation.</title>
        <authorList>
            <consortium name="The Broad Institute Genomics Platform"/>
            <consortium name="The Broad Institute Genome Sequencing Center for Infectious Disease"/>
            <person name="Wu L."/>
            <person name="Ma J."/>
        </authorList>
    </citation>
    <scope>NUCLEOTIDE SEQUENCE [LARGE SCALE GENOMIC DNA]</scope>
    <source>
        <strain evidence="14">CCM 8925</strain>
    </source>
</reference>
<comment type="subcellular location">
    <subcellularLocation>
        <location evidence="1">Cell membrane</location>
        <topology evidence="1">Multi-pass membrane protein</topology>
    </subcellularLocation>
</comment>
<evidence type="ECO:0000256" key="5">
    <source>
        <dbReference type="ARBA" id="ARBA00022448"/>
    </source>
</evidence>
<comment type="function">
    <text evidence="10">Part of the ABC transporter complex hrt involved in hemin import. Responsible for the translocation of the substrate across the membrane.</text>
</comment>
<feature type="transmembrane region" description="Helical" evidence="11">
    <location>
        <begin position="276"/>
        <end position="304"/>
    </location>
</feature>
<proteinExistence type="inferred from homology"/>
<evidence type="ECO:0000256" key="1">
    <source>
        <dbReference type="ARBA" id="ARBA00004651"/>
    </source>
</evidence>
<keyword evidence="7 11" id="KW-0812">Transmembrane</keyword>
<evidence type="ECO:0000256" key="8">
    <source>
        <dbReference type="ARBA" id="ARBA00022989"/>
    </source>
</evidence>
<accession>A0ABW3EHD8</accession>
<keyword evidence="14" id="KW-1185">Reference proteome</keyword>
<keyword evidence="8 11" id="KW-1133">Transmembrane helix</keyword>
<dbReference type="InterPro" id="IPR051125">
    <property type="entry name" value="ABC-4/HrtB_transporter"/>
</dbReference>
<evidence type="ECO:0000256" key="2">
    <source>
        <dbReference type="ARBA" id="ARBA00008697"/>
    </source>
</evidence>
<dbReference type="Proteomes" id="UP001597104">
    <property type="component" value="Unassembled WGS sequence"/>
</dbReference>
<comment type="subunit">
    <text evidence="3">The complex is composed of two ATP-binding proteins (HrtA), two transmembrane proteins (HrtB) and a solute-binding protein.</text>
</comment>
<dbReference type="Pfam" id="PF02687">
    <property type="entry name" value="FtsX"/>
    <property type="match status" value="1"/>
</dbReference>
<evidence type="ECO:0000259" key="12">
    <source>
        <dbReference type="Pfam" id="PF02687"/>
    </source>
</evidence>
<sequence>MFLALKEIKHEKLRYGLIIAMIVLISYLIFILTSLALGLARQNTTAIDSWGIDRIALNQDANVNMSQSLLTKQQVPTKLSRHEAYLGQVPVVAKASGYTKTSAQFIGLDAHQFIAKNMQLVTGHKPTTNQEIVVDTAFQNAGYHLGQWIHLNSYGQRFKIVGFVKDAKINIAPIVYGSLTAWRNLKNVGPNLIASAIVSQNGHFTQKNDQLRYYSTDTFISKLPGYSAQNTTFTFMIAFLMIISLIVIAVFLYILTVQKLQNYAVLRAQGIPAKTLIGATIGQAVILVVSGLIIGTLLTAITAFGMPASVPMTFDIPILSAVAAGLVVTGVIGSLFPIRMILRVDPVSVIGG</sequence>
<comment type="similarity">
    <text evidence="2">Belongs to the ABC-4 integral membrane protein family. HrtB subfamily.</text>
</comment>
<dbReference type="InterPro" id="IPR003838">
    <property type="entry name" value="ABC3_permease_C"/>
</dbReference>
<evidence type="ECO:0000256" key="10">
    <source>
        <dbReference type="ARBA" id="ARBA00024973"/>
    </source>
</evidence>
<evidence type="ECO:0000313" key="14">
    <source>
        <dbReference type="Proteomes" id="UP001597104"/>
    </source>
</evidence>
<dbReference type="RefSeq" id="WP_137637806.1">
    <property type="nucleotide sequence ID" value="NZ_BJDN01000013.1"/>
</dbReference>
<evidence type="ECO:0000256" key="11">
    <source>
        <dbReference type="SAM" id="Phobius"/>
    </source>
</evidence>
<organism evidence="13 14">
    <name type="scientific">Loigolactobacillus binensis</name>
    <dbReference type="NCBI Taxonomy" id="2559922"/>
    <lineage>
        <taxon>Bacteria</taxon>
        <taxon>Bacillati</taxon>
        <taxon>Bacillota</taxon>
        <taxon>Bacilli</taxon>
        <taxon>Lactobacillales</taxon>
        <taxon>Lactobacillaceae</taxon>
        <taxon>Loigolactobacillus</taxon>
    </lineage>
</organism>
<keyword evidence="6" id="KW-1003">Cell membrane</keyword>
<evidence type="ECO:0000256" key="7">
    <source>
        <dbReference type="ARBA" id="ARBA00022692"/>
    </source>
</evidence>
<feature type="transmembrane region" description="Helical" evidence="11">
    <location>
        <begin position="233"/>
        <end position="255"/>
    </location>
</feature>
<dbReference type="EMBL" id="JBHTIO010000052">
    <property type="protein sequence ID" value="MFD0898378.1"/>
    <property type="molecule type" value="Genomic_DNA"/>
</dbReference>
<keyword evidence="5" id="KW-0813">Transport</keyword>
<feature type="domain" description="ABC3 transporter permease C-terminal" evidence="12">
    <location>
        <begin position="235"/>
        <end position="346"/>
    </location>
</feature>
<evidence type="ECO:0000256" key="3">
    <source>
        <dbReference type="ARBA" id="ARBA00011131"/>
    </source>
</evidence>
<protein>
    <recommendedName>
        <fullName evidence="4">Putative hemin transport system permease protein HrtB</fullName>
    </recommendedName>
</protein>
<dbReference type="PANTHER" id="PTHR43738">
    <property type="entry name" value="ABC TRANSPORTER, MEMBRANE PROTEIN"/>
    <property type="match status" value="1"/>
</dbReference>
<name>A0ABW3EHD8_9LACO</name>
<evidence type="ECO:0000256" key="4">
    <source>
        <dbReference type="ARBA" id="ARBA00016962"/>
    </source>
</evidence>
<evidence type="ECO:0000256" key="9">
    <source>
        <dbReference type="ARBA" id="ARBA00023136"/>
    </source>
</evidence>